<name>A0AAI8N042_9BACI</name>
<sequence>MWFSIQKRLLYSYIDWCKHRHKNKNTNAFAIQHRFKNRKRIVFSFSDIIYIKTYYLFTECFS</sequence>
<dbReference type="EMBL" id="CP025001">
    <property type="protein sequence ID" value="AUJ77098.1"/>
    <property type="molecule type" value="Genomic_DNA"/>
</dbReference>
<protein>
    <submittedName>
        <fullName evidence="1">Uncharacterized protein</fullName>
    </submittedName>
</protein>
<evidence type="ECO:0000313" key="1">
    <source>
        <dbReference type="EMBL" id="AUJ77098.1"/>
    </source>
</evidence>
<proteinExistence type="predicted"/>
<gene>
    <name evidence="1" type="ORF">CWD84_09905</name>
</gene>
<reference evidence="1 2" key="1">
    <citation type="submission" date="2017-11" db="EMBL/GenBank/DDBJ databases">
        <title>Genome sequence and genome mining of multiple bioactive secondary metabolites from a deep sea-derived Bacillus siamensis SCSIO 05746.</title>
        <authorList>
            <person name="Pan H.-Q."/>
            <person name="Ju J.-H."/>
        </authorList>
    </citation>
    <scope>NUCLEOTIDE SEQUENCE [LARGE SCALE GENOMIC DNA]</scope>
    <source>
        <strain evidence="1 2">SCSIO 05746</strain>
    </source>
</reference>
<keyword evidence="2" id="KW-1185">Reference proteome</keyword>
<evidence type="ECO:0000313" key="2">
    <source>
        <dbReference type="Proteomes" id="UP000234366"/>
    </source>
</evidence>
<dbReference type="KEGG" id="bsia:CWD84_09905"/>
<organism evidence="1 2">
    <name type="scientific">Bacillus siamensis</name>
    <dbReference type="NCBI Taxonomy" id="659243"/>
    <lineage>
        <taxon>Bacteria</taxon>
        <taxon>Bacillati</taxon>
        <taxon>Bacillota</taxon>
        <taxon>Bacilli</taxon>
        <taxon>Bacillales</taxon>
        <taxon>Bacillaceae</taxon>
        <taxon>Bacillus</taxon>
        <taxon>Bacillus amyloliquefaciens group</taxon>
    </lineage>
</organism>
<dbReference type="AlphaFoldDB" id="A0AAI8N042"/>
<dbReference type="Proteomes" id="UP000234366">
    <property type="component" value="Chromosome"/>
</dbReference>
<accession>A0AAI8N042</accession>